<dbReference type="Proteomes" id="UP000295504">
    <property type="component" value="Unassembled WGS sequence"/>
</dbReference>
<dbReference type="PROSITE" id="PS00409">
    <property type="entry name" value="PROKAR_NTER_METHYL"/>
    <property type="match status" value="1"/>
</dbReference>
<evidence type="ECO:0000256" key="1">
    <source>
        <dbReference type="SAM" id="Phobius"/>
    </source>
</evidence>
<keyword evidence="1" id="KW-1133">Transmembrane helix</keyword>
<dbReference type="NCBIfam" id="TIGR02532">
    <property type="entry name" value="IV_pilin_GFxxxE"/>
    <property type="match status" value="1"/>
</dbReference>
<keyword evidence="3" id="KW-1185">Reference proteome</keyword>
<organism evidence="2 3">
    <name type="scientific">Serpentinicella alkaliphila</name>
    <dbReference type="NCBI Taxonomy" id="1734049"/>
    <lineage>
        <taxon>Bacteria</taxon>
        <taxon>Bacillati</taxon>
        <taxon>Bacillota</taxon>
        <taxon>Clostridia</taxon>
        <taxon>Peptostreptococcales</taxon>
        <taxon>Natronincolaceae</taxon>
        <taxon>Serpentinicella</taxon>
    </lineage>
</organism>
<keyword evidence="1" id="KW-0812">Transmembrane</keyword>
<protein>
    <submittedName>
        <fullName evidence="2">Prepilin-type N-terminal cleavage/methylation domain-containing protein</fullName>
    </submittedName>
</protein>
<dbReference type="Pfam" id="PF07963">
    <property type="entry name" value="N_methyl"/>
    <property type="match status" value="1"/>
</dbReference>
<name>A0A4R2TZ18_9FIRM</name>
<accession>A0A4R2TZ18</accession>
<proteinExistence type="predicted"/>
<sequence>MRLTVKNNKGLTLLEMMIVLALLSIIMIVGYSIFSYSIKGYYTQTYNVNNQSNVRSAIRDITREIRRADNSNINVSTGSIDIDGIVYSFSGDSLYRNGSQVIKGIKAFNPEKIGNKITLEVISETKNNREFTLTTEIYLRE</sequence>
<keyword evidence="1" id="KW-0472">Membrane</keyword>
<dbReference type="OrthoDB" id="1786582at2"/>
<dbReference type="EMBL" id="SLYC01000030">
    <property type="protein sequence ID" value="TCQ00543.1"/>
    <property type="molecule type" value="Genomic_DNA"/>
</dbReference>
<evidence type="ECO:0000313" key="3">
    <source>
        <dbReference type="Proteomes" id="UP000295504"/>
    </source>
</evidence>
<evidence type="ECO:0000313" key="2">
    <source>
        <dbReference type="EMBL" id="TCQ00543.1"/>
    </source>
</evidence>
<dbReference type="RefSeq" id="WP_132849047.1">
    <property type="nucleotide sequence ID" value="NZ_CP058648.1"/>
</dbReference>
<dbReference type="InterPro" id="IPR045584">
    <property type="entry name" value="Pilin-like"/>
</dbReference>
<feature type="transmembrane region" description="Helical" evidence="1">
    <location>
        <begin position="12"/>
        <end position="34"/>
    </location>
</feature>
<reference evidence="2 3" key="1">
    <citation type="submission" date="2019-03" db="EMBL/GenBank/DDBJ databases">
        <title>Genomic Encyclopedia of Type Strains, Phase IV (KMG-IV): sequencing the most valuable type-strain genomes for metagenomic binning, comparative biology and taxonomic classification.</title>
        <authorList>
            <person name="Goeker M."/>
        </authorList>
    </citation>
    <scope>NUCLEOTIDE SEQUENCE [LARGE SCALE GENOMIC DNA]</scope>
    <source>
        <strain evidence="2 3">DSM 100013</strain>
    </source>
</reference>
<gene>
    <name evidence="2" type="ORF">EDD79_103032</name>
</gene>
<dbReference type="AlphaFoldDB" id="A0A4R2TZ18"/>
<dbReference type="SUPFAM" id="SSF54523">
    <property type="entry name" value="Pili subunits"/>
    <property type="match status" value="1"/>
</dbReference>
<comment type="caution">
    <text evidence="2">The sequence shown here is derived from an EMBL/GenBank/DDBJ whole genome shotgun (WGS) entry which is preliminary data.</text>
</comment>
<dbReference type="InterPro" id="IPR012902">
    <property type="entry name" value="N_methyl_site"/>
</dbReference>